<protein>
    <submittedName>
        <fullName evidence="1">Uncharacterized protein</fullName>
    </submittedName>
</protein>
<dbReference type="AlphaFoldDB" id="A0A645H1R0"/>
<proteinExistence type="predicted"/>
<comment type="caution">
    <text evidence="1">The sequence shown here is derived from an EMBL/GenBank/DDBJ whole genome shotgun (WGS) entry which is preliminary data.</text>
</comment>
<evidence type="ECO:0000313" key="1">
    <source>
        <dbReference type="EMBL" id="MPN32967.1"/>
    </source>
</evidence>
<dbReference type="EMBL" id="VSSQ01085251">
    <property type="protein sequence ID" value="MPN32967.1"/>
    <property type="molecule type" value="Genomic_DNA"/>
</dbReference>
<name>A0A645H1R0_9ZZZZ</name>
<sequence length="163" mass="18295">MISIWSRWRLRRRFRRSIPTPIWWAPVSACRWSRPAASCSKWPPAAKSAATATAVARTRCATPKTSNSISCAAISRSMPCFMNPTPANSSIMSERWSTWTTATSGRWAIRWIASTRTICGCCAQSASPPNSISILRRRPSMPSASWRRKSSCWRRNGCVRSLN</sequence>
<accession>A0A645H1R0</accession>
<gene>
    <name evidence="1" type="ORF">SDC9_180450</name>
</gene>
<organism evidence="1">
    <name type="scientific">bioreactor metagenome</name>
    <dbReference type="NCBI Taxonomy" id="1076179"/>
    <lineage>
        <taxon>unclassified sequences</taxon>
        <taxon>metagenomes</taxon>
        <taxon>ecological metagenomes</taxon>
    </lineage>
</organism>
<reference evidence="1" key="1">
    <citation type="submission" date="2019-08" db="EMBL/GenBank/DDBJ databases">
        <authorList>
            <person name="Kucharzyk K."/>
            <person name="Murdoch R.W."/>
            <person name="Higgins S."/>
            <person name="Loffler F."/>
        </authorList>
    </citation>
    <scope>NUCLEOTIDE SEQUENCE</scope>
</reference>